<comment type="caution">
    <text evidence="1">The sequence shown here is derived from an EMBL/GenBank/DDBJ whole genome shotgun (WGS) entry which is preliminary data.</text>
</comment>
<dbReference type="EMBL" id="JACXST010000002">
    <property type="protein sequence ID" value="MBD9361794.1"/>
    <property type="molecule type" value="Genomic_DNA"/>
</dbReference>
<proteinExistence type="predicted"/>
<organism evidence="1 2">
    <name type="scientific">Methylomonas fluvii</name>
    <dbReference type="NCBI Taxonomy" id="1854564"/>
    <lineage>
        <taxon>Bacteria</taxon>
        <taxon>Pseudomonadati</taxon>
        <taxon>Pseudomonadota</taxon>
        <taxon>Gammaproteobacteria</taxon>
        <taxon>Methylococcales</taxon>
        <taxon>Methylococcaceae</taxon>
        <taxon>Methylomonas</taxon>
    </lineage>
</organism>
<dbReference type="RefSeq" id="WP_192394564.1">
    <property type="nucleotide sequence ID" value="NZ_CAJHIU010000002.1"/>
</dbReference>
<evidence type="ECO:0000313" key="2">
    <source>
        <dbReference type="Proteomes" id="UP000641152"/>
    </source>
</evidence>
<reference evidence="1 2" key="1">
    <citation type="submission" date="2020-09" db="EMBL/GenBank/DDBJ databases">
        <title>Methylomonas albis sp. nov. and Methylomonas fluvii sp. nov.: Two cold-adapted methanotrophs from the River Elbe and an amended description of Methylovulum psychrotolerans strain Eb1.</title>
        <authorList>
            <person name="Bussmann I.K."/>
            <person name="Klings K.-W."/>
            <person name="Warnstedt J."/>
            <person name="Hoppert M."/>
            <person name="Saborowski A."/>
            <person name="Horn F."/>
            <person name="Liebner S."/>
        </authorList>
    </citation>
    <scope>NUCLEOTIDE SEQUENCE [LARGE SCALE GENOMIC DNA]</scope>
    <source>
        <strain evidence="1 2">EbB</strain>
    </source>
</reference>
<accession>A0ABR9DHT2</accession>
<protein>
    <submittedName>
        <fullName evidence="1">DUF4912 domain-containing protein</fullName>
    </submittedName>
</protein>
<keyword evidence="2" id="KW-1185">Reference proteome</keyword>
<dbReference type="InterPro" id="IPR032585">
    <property type="entry name" value="DUF4912"/>
</dbReference>
<dbReference type="Pfam" id="PF16258">
    <property type="entry name" value="DUF4912"/>
    <property type="match status" value="1"/>
</dbReference>
<name>A0ABR9DHT2_9GAMM</name>
<gene>
    <name evidence="1" type="ORF">EBB_14950</name>
</gene>
<dbReference type="Proteomes" id="UP000641152">
    <property type="component" value="Unassembled WGS sequence"/>
</dbReference>
<evidence type="ECO:0000313" key="1">
    <source>
        <dbReference type="EMBL" id="MBD9361794.1"/>
    </source>
</evidence>
<sequence length="228" mass="24497">MAFSSSPSQVCMPLSAEEMRAISLEISRGFAPRRFKSGAARLTSTGFSPQELLSISQQINREFAPRLQRAATKAESAKLVALPVDPEHIHVYWQLDEADQASPLLAEPPVDAQSLTLRVYRHPAPPEAVSSPAESAKTWFDVPVAAERSQQQITLPSGDTCIAGIYQVAIGRLNAQQEFNPLAYSQAAAVAPQVSPLTERLSPAMAQFIMLPSQASSALAVTASGQQN</sequence>